<dbReference type="PANTHER" id="PTHR48108">
    <property type="entry name" value="CBS DOMAIN-CONTAINING PROTEIN CBSX2, CHLOROPLASTIC"/>
    <property type="match status" value="1"/>
</dbReference>
<evidence type="ECO:0000313" key="5">
    <source>
        <dbReference type="Proteomes" id="UP000190064"/>
    </source>
</evidence>
<dbReference type="Proteomes" id="UP000190064">
    <property type="component" value="Unassembled WGS sequence"/>
</dbReference>
<name>A0A1T1HG03_OCELI</name>
<evidence type="ECO:0000259" key="3">
    <source>
        <dbReference type="PROSITE" id="PS51371"/>
    </source>
</evidence>
<comment type="caution">
    <text evidence="4">The sequence shown here is derived from an EMBL/GenBank/DDBJ whole genome shotgun (WGS) entry which is preliminary data.</text>
</comment>
<dbReference type="RefSeq" id="WP_077243232.1">
    <property type="nucleotide sequence ID" value="NZ_FXTS01000004.1"/>
</dbReference>
<organism evidence="4 5">
    <name type="scientific">Oceanospirillum linum</name>
    <dbReference type="NCBI Taxonomy" id="966"/>
    <lineage>
        <taxon>Bacteria</taxon>
        <taxon>Pseudomonadati</taxon>
        <taxon>Pseudomonadota</taxon>
        <taxon>Gammaproteobacteria</taxon>
        <taxon>Oceanospirillales</taxon>
        <taxon>Oceanospirillaceae</taxon>
        <taxon>Oceanospirillum</taxon>
    </lineage>
</organism>
<keyword evidence="2" id="KW-0129">CBS domain</keyword>
<proteinExistence type="predicted"/>
<dbReference type="STRING" id="966.BTA35_0204720"/>
<evidence type="ECO:0000313" key="4">
    <source>
        <dbReference type="EMBL" id="OOV88784.1"/>
    </source>
</evidence>
<dbReference type="PROSITE" id="PS51371">
    <property type="entry name" value="CBS"/>
    <property type="match status" value="2"/>
</dbReference>
<keyword evidence="4" id="KW-0418">Kinase</keyword>
<dbReference type="InterPro" id="IPR046342">
    <property type="entry name" value="CBS_dom_sf"/>
</dbReference>
<feature type="domain" description="CBS" evidence="3">
    <location>
        <begin position="75"/>
        <end position="129"/>
    </location>
</feature>
<dbReference type="InterPro" id="IPR051462">
    <property type="entry name" value="CBS_domain-containing"/>
</dbReference>
<dbReference type="Pfam" id="PF00571">
    <property type="entry name" value="CBS"/>
    <property type="match status" value="2"/>
</dbReference>
<dbReference type="CDD" id="cd04630">
    <property type="entry name" value="CBS_pair_bac"/>
    <property type="match status" value="1"/>
</dbReference>
<reference evidence="4" key="1">
    <citation type="submission" date="2017-02" db="EMBL/GenBank/DDBJ databases">
        <title>Draft Genome Sequence of the Salt Water Bacterium Oceanospirillum linum ATCC 11336.</title>
        <authorList>
            <person name="Trachtenberg A.M."/>
            <person name="Carney J.G."/>
            <person name="Linnane J.D."/>
            <person name="Rheaume B.A."/>
            <person name="Pitts N.L."/>
            <person name="Mykles D.L."/>
            <person name="Maclea K.S."/>
        </authorList>
    </citation>
    <scope>NUCLEOTIDE SEQUENCE [LARGE SCALE GENOMIC DNA]</scope>
    <source>
        <strain evidence="4">ATCC 11336</strain>
    </source>
</reference>
<dbReference type="Gene3D" id="3.10.580.10">
    <property type="entry name" value="CBS-domain"/>
    <property type="match status" value="1"/>
</dbReference>
<dbReference type="SUPFAM" id="SSF54631">
    <property type="entry name" value="CBS-domain pair"/>
    <property type="match status" value="1"/>
</dbReference>
<dbReference type="AlphaFoldDB" id="A0A1T1HG03"/>
<evidence type="ECO:0000256" key="1">
    <source>
        <dbReference type="ARBA" id="ARBA00022737"/>
    </source>
</evidence>
<dbReference type="EMBL" id="MTSD02000001">
    <property type="protein sequence ID" value="OOV88784.1"/>
    <property type="molecule type" value="Genomic_DNA"/>
</dbReference>
<accession>A0A1T1HG03</accession>
<evidence type="ECO:0000256" key="2">
    <source>
        <dbReference type="PROSITE-ProRule" id="PRU00703"/>
    </source>
</evidence>
<keyword evidence="4" id="KW-0808">Transferase</keyword>
<dbReference type="SMART" id="SM00116">
    <property type="entry name" value="CBS"/>
    <property type="match status" value="2"/>
</dbReference>
<keyword evidence="1" id="KW-0677">Repeat</keyword>
<gene>
    <name evidence="4" type="ORF">BTA35_0204720</name>
</gene>
<feature type="domain" description="CBS" evidence="3">
    <location>
        <begin position="8"/>
        <end position="66"/>
    </location>
</feature>
<dbReference type="GO" id="GO:0016301">
    <property type="term" value="F:kinase activity"/>
    <property type="evidence" value="ECO:0007669"/>
    <property type="project" value="UniProtKB-KW"/>
</dbReference>
<sequence>MQIVKDVMVTNVVSISPFARLRDALALMKQHRIKSLVVERNSPHDAWGIITYSNILKTVFAEEGDIDLLNVYDVCVKPVITVGEDLAVKHVATLMTKSDVKRLLVLSNNELIGIITMNDIMETLLEQIE</sequence>
<protein>
    <submittedName>
        <fullName evidence="4">Histidine kinase</fullName>
    </submittedName>
</protein>
<dbReference type="InterPro" id="IPR000644">
    <property type="entry name" value="CBS_dom"/>
</dbReference>
<dbReference type="PANTHER" id="PTHR48108:SF26">
    <property type="entry name" value="CBS DOMAIN-CONTAINING PROTEIN DDB_G0289609"/>
    <property type="match status" value="1"/>
</dbReference>
<keyword evidence="5" id="KW-1185">Reference proteome</keyword>